<evidence type="ECO:0000256" key="4">
    <source>
        <dbReference type="PROSITE-ProRule" id="PRU00335"/>
    </source>
</evidence>
<organism evidence="6 7">
    <name type="scientific">Actinoallomurus iriomotensis</name>
    <dbReference type="NCBI Taxonomy" id="478107"/>
    <lineage>
        <taxon>Bacteria</taxon>
        <taxon>Bacillati</taxon>
        <taxon>Actinomycetota</taxon>
        <taxon>Actinomycetes</taxon>
        <taxon>Streptosporangiales</taxon>
        <taxon>Thermomonosporaceae</taxon>
        <taxon>Actinoallomurus</taxon>
    </lineage>
</organism>
<feature type="DNA-binding region" description="H-T-H motif" evidence="4">
    <location>
        <begin position="32"/>
        <end position="51"/>
    </location>
</feature>
<proteinExistence type="predicted"/>
<dbReference type="Proteomes" id="UP001165135">
    <property type="component" value="Unassembled WGS sequence"/>
</dbReference>
<keyword evidence="1" id="KW-0805">Transcription regulation</keyword>
<accession>A0A9W6RIW0</accession>
<gene>
    <name evidence="6" type="ORF">Airi01_029770</name>
</gene>
<dbReference type="PANTHER" id="PTHR30055">
    <property type="entry name" value="HTH-TYPE TRANSCRIPTIONAL REGULATOR RUTR"/>
    <property type="match status" value="1"/>
</dbReference>
<dbReference type="Pfam" id="PF00440">
    <property type="entry name" value="TetR_N"/>
    <property type="match status" value="1"/>
</dbReference>
<evidence type="ECO:0000313" key="6">
    <source>
        <dbReference type="EMBL" id="GLY74710.1"/>
    </source>
</evidence>
<dbReference type="AlphaFoldDB" id="A0A9W6RIW0"/>
<name>A0A9W6RIW0_9ACTN</name>
<reference evidence="6" key="1">
    <citation type="submission" date="2023-03" db="EMBL/GenBank/DDBJ databases">
        <title>Actinoallomurus iriomotensis NBRC 103681.</title>
        <authorList>
            <person name="Ichikawa N."/>
            <person name="Sato H."/>
            <person name="Tonouchi N."/>
        </authorList>
    </citation>
    <scope>NUCLEOTIDE SEQUENCE</scope>
    <source>
        <strain evidence="6">NBRC 103681</strain>
    </source>
</reference>
<keyword evidence="3" id="KW-0804">Transcription</keyword>
<dbReference type="PROSITE" id="PS01081">
    <property type="entry name" value="HTH_TETR_1"/>
    <property type="match status" value="1"/>
</dbReference>
<dbReference type="Gene3D" id="1.10.357.10">
    <property type="entry name" value="Tetracycline Repressor, domain 2"/>
    <property type="match status" value="1"/>
</dbReference>
<sequence length="206" mass="22535">MGLRERKKLRTRRAIASAALRLFDERGFEETTISDIAAAADVSPRTFFSYFPSKDDVVFAEMDERLADIRARLAERPSGESPLATFRRVADALVEAISAEDEDGAIQVALIRDRPSLQAQALKRFADAEEGFVEVLRGIAPDLDEVTAATVMGVAFGGLRAAITYCRAQRYDADRTREATARALAIVEQVLESVPALTRPATDDAS</sequence>
<dbReference type="PANTHER" id="PTHR30055:SF238">
    <property type="entry name" value="MYCOFACTOCIN BIOSYNTHESIS TRANSCRIPTIONAL REGULATOR MFTR-RELATED"/>
    <property type="match status" value="1"/>
</dbReference>
<dbReference type="EMBL" id="BSTJ01000003">
    <property type="protein sequence ID" value="GLY74710.1"/>
    <property type="molecule type" value="Genomic_DNA"/>
</dbReference>
<dbReference type="PRINTS" id="PR00455">
    <property type="entry name" value="HTHTETR"/>
</dbReference>
<dbReference type="Gene3D" id="1.10.10.60">
    <property type="entry name" value="Homeodomain-like"/>
    <property type="match status" value="1"/>
</dbReference>
<dbReference type="InterPro" id="IPR050109">
    <property type="entry name" value="HTH-type_TetR-like_transc_reg"/>
</dbReference>
<evidence type="ECO:0000256" key="3">
    <source>
        <dbReference type="ARBA" id="ARBA00023163"/>
    </source>
</evidence>
<protein>
    <recommendedName>
        <fullName evidence="5">HTH tetR-type domain-containing protein</fullName>
    </recommendedName>
</protein>
<feature type="domain" description="HTH tetR-type" evidence="5">
    <location>
        <begin position="9"/>
        <end position="69"/>
    </location>
</feature>
<dbReference type="InterPro" id="IPR001647">
    <property type="entry name" value="HTH_TetR"/>
</dbReference>
<evidence type="ECO:0000313" key="7">
    <source>
        <dbReference type="Proteomes" id="UP001165135"/>
    </source>
</evidence>
<evidence type="ECO:0000256" key="2">
    <source>
        <dbReference type="ARBA" id="ARBA00023125"/>
    </source>
</evidence>
<evidence type="ECO:0000256" key="1">
    <source>
        <dbReference type="ARBA" id="ARBA00023015"/>
    </source>
</evidence>
<dbReference type="InterPro" id="IPR009057">
    <property type="entry name" value="Homeodomain-like_sf"/>
</dbReference>
<keyword evidence="2 4" id="KW-0238">DNA-binding</keyword>
<dbReference type="InterPro" id="IPR023772">
    <property type="entry name" value="DNA-bd_HTH_TetR-type_CS"/>
</dbReference>
<dbReference type="PROSITE" id="PS50977">
    <property type="entry name" value="HTH_TETR_2"/>
    <property type="match status" value="1"/>
</dbReference>
<dbReference type="SUPFAM" id="SSF46689">
    <property type="entry name" value="Homeodomain-like"/>
    <property type="match status" value="1"/>
</dbReference>
<dbReference type="GO" id="GO:0000976">
    <property type="term" value="F:transcription cis-regulatory region binding"/>
    <property type="evidence" value="ECO:0007669"/>
    <property type="project" value="TreeGrafter"/>
</dbReference>
<evidence type="ECO:0000259" key="5">
    <source>
        <dbReference type="PROSITE" id="PS50977"/>
    </source>
</evidence>
<dbReference type="GO" id="GO:0003700">
    <property type="term" value="F:DNA-binding transcription factor activity"/>
    <property type="evidence" value="ECO:0007669"/>
    <property type="project" value="TreeGrafter"/>
</dbReference>
<comment type="caution">
    <text evidence="6">The sequence shown here is derived from an EMBL/GenBank/DDBJ whole genome shotgun (WGS) entry which is preliminary data.</text>
</comment>